<name>A0ABX1N3R9_9RHOO</name>
<proteinExistence type="predicted"/>
<dbReference type="EMBL" id="WTVH01000020">
    <property type="protein sequence ID" value="NMF93890.1"/>
    <property type="molecule type" value="Genomic_DNA"/>
</dbReference>
<keyword evidence="2" id="KW-1185">Reference proteome</keyword>
<organism evidence="1 2">
    <name type="scientific">Aromatoleum buckelii</name>
    <dbReference type="NCBI Taxonomy" id="200254"/>
    <lineage>
        <taxon>Bacteria</taxon>
        <taxon>Pseudomonadati</taxon>
        <taxon>Pseudomonadota</taxon>
        <taxon>Betaproteobacteria</taxon>
        <taxon>Rhodocyclales</taxon>
        <taxon>Rhodocyclaceae</taxon>
        <taxon>Aromatoleum</taxon>
    </lineage>
</organism>
<accession>A0ABX1N3R9</accession>
<comment type="caution">
    <text evidence="1">The sequence shown here is derived from an EMBL/GenBank/DDBJ whole genome shotgun (WGS) entry which is preliminary data.</text>
</comment>
<gene>
    <name evidence="1" type="ORF">GO608_11180</name>
</gene>
<evidence type="ECO:0000313" key="2">
    <source>
        <dbReference type="Proteomes" id="UP000601990"/>
    </source>
</evidence>
<reference evidence="1" key="1">
    <citation type="submission" date="2019-12" db="EMBL/GenBank/DDBJ databases">
        <title>Comparative genomics gives insights into the taxonomy of the Azoarcus-Aromatoleum group and reveals separate origins of nif in the plant-associated Azoarcus and non-plant-associated Aromatoleum sub-groups.</title>
        <authorList>
            <person name="Lafos M."/>
            <person name="Maluk M."/>
            <person name="Batista M."/>
            <person name="Junghare M."/>
            <person name="Carmona M."/>
            <person name="Faoro H."/>
            <person name="Cruz L.M."/>
            <person name="Battistoni F."/>
            <person name="De Souza E."/>
            <person name="Pedrosa F."/>
            <person name="Chen W.-M."/>
            <person name="Poole P.S."/>
            <person name="Dixon R.A."/>
            <person name="James E.K."/>
        </authorList>
    </citation>
    <scope>NUCLEOTIDE SEQUENCE</scope>
    <source>
        <strain evidence="1">U120</strain>
    </source>
</reference>
<evidence type="ECO:0000313" key="1">
    <source>
        <dbReference type="EMBL" id="NMF93890.1"/>
    </source>
</evidence>
<sequence>MQQEIDMWVLVRHRDVPLPSSAGRKRSMTDPEWRAGCLEYLQTTLLCHPGPLAQTEVVWPLACRAPDEAETFWSTLRVVRANFNHALASTLNRLCALLPEAGADQMEIPIGRDGGIDWSEALFPLGAALLTHVAERLQDTRDSAAAGGAVHHVLSDVARLLSDHLTDQSPFFDAIARSVRVPSDKVLMSALAQGELLLLPVRRISDR</sequence>
<dbReference type="RefSeq" id="WP_169199143.1">
    <property type="nucleotide sequence ID" value="NZ_WTVH02000007.1"/>
</dbReference>
<dbReference type="Proteomes" id="UP000601990">
    <property type="component" value="Unassembled WGS sequence"/>
</dbReference>
<protein>
    <submittedName>
        <fullName evidence="1">Uncharacterized protein</fullName>
    </submittedName>
</protein>